<dbReference type="AlphaFoldDB" id="A0A6A6WDN9"/>
<evidence type="ECO:0000259" key="1">
    <source>
        <dbReference type="Pfam" id="PF10021"/>
    </source>
</evidence>
<dbReference type="RefSeq" id="XP_033603136.1">
    <property type="nucleotide sequence ID" value="XM_033740043.1"/>
</dbReference>
<protein>
    <recommendedName>
        <fullName evidence="1">Microbial-type PARG catalytic domain-containing protein</fullName>
    </recommendedName>
</protein>
<organism evidence="2 3">
    <name type="scientific">Pseudovirgaria hyperparasitica</name>
    <dbReference type="NCBI Taxonomy" id="470096"/>
    <lineage>
        <taxon>Eukaryota</taxon>
        <taxon>Fungi</taxon>
        <taxon>Dikarya</taxon>
        <taxon>Ascomycota</taxon>
        <taxon>Pezizomycotina</taxon>
        <taxon>Dothideomycetes</taxon>
        <taxon>Dothideomycetes incertae sedis</taxon>
        <taxon>Acrospermales</taxon>
        <taxon>Acrospermaceae</taxon>
        <taxon>Pseudovirgaria</taxon>
    </lineage>
</organism>
<accession>A0A6A6WDN9</accession>
<dbReference type="EMBL" id="ML996567">
    <property type="protein sequence ID" value="KAF2760685.1"/>
    <property type="molecule type" value="Genomic_DNA"/>
</dbReference>
<dbReference type="NCBIfam" id="TIGR02452">
    <property type="entry name" value="TIGR02452 family protein"/>
    <property type="match status" value="1"/>
</dbReference>
<keyword evidence="3" id="KW-1185">Reference proteome</keyword>
<sequence length="293" mass="33411">MPPARSRPSEVAVEAKRVYHPYIDREMPECPARSVMIPDSSQIPVADDRRACQRLRVAVIDGDPIDVALDWYLHASRDSARLEPPKIPVVNMANEKRAGGDWESGHMAPEECFSRRSNLVQALVTPFEYPSPSTPHYPIPHRGGIYSPSVVVYRDGPEFYQIWQEFRSLPVISVAPVRRPKLDESGSNYSFEQERDLMMEKMRTVLRLAAMYRHVDLCLGAFGCGPEFRNPVREVAKMWKTLLFEEAEFQGTFENIVFAIPSDQPGIPEGGIEELEVFKQVFNPSSIFHTIYR</sequence>
<dbReference type="PANTHER" id="PTHR35596:SF2">
    <property type="entry name" value="MICROBIAL-TYPE PARG CATALYTIC DOMAIN-CONTAINING PROTEIN"/>
    <property type="match status" value="1"/>
</dbReference>
<reference evidence="2" key="1">
    <citation type="journal article" date="2020" name="Stud. Mycol.">
        <title>101 Dothideomycetes genomes: a test case for predicting lifestyles and emergence of pathogens.</title>
        <authorList>
            <person name="Haridas S."/>
            <person name="Albert R."/>
            <person name="Binder M."/>
            <person name="Bloem J."/>
            <person name="Labutti K."/>
            <person name="Salamov A."/>
            <person name="Andreopoulos B."/>
            <person name="Baker S."/>
            <person name="Barry K."/>
            <person name="Bills G."/>
            <person name="Bluhm B."/>
            <person name="Cannon C."/>
            <person name="Castanera R."/>
            <person name="Culley D."/>
            <person name="Daum C."/>
            <person name="Ezra D."/>
            <person name="Gonzalez J."/>
            <person name="Henrissat B."/>
            <person name="Kuo A."/>
            <person name="Liang C."/>
            <person name="Lipzen A."/>
            <person name="Lutzoni F."/>
            <person name="Magnuson J."/>
            <person name="Mondo S."/>
            <person name="Nolan M."/>
            <person name="Ohm R."/>
            <person name="Pangilinan J."/>
            <person name="Park H.-J."/>
            <person name="Ramirez L."/>
            <person name="Alfaro M."/>
            <person name="Sun H."/>
            <person name="Tritt A."/>
            <person name="Yoshinaga Y."/>
            <person name="Zwiers L.-H."/>
            <person name="Turgeon B."/>
            <person name="Goodwin S."/>
            <person name="Spatafora J."/>
            <person name="Crous P."/>
            <person name="Grigoriev I."/>
        </authorList>
    </citation>
    <scope>NUCLEOTIDE SEQUENCE</scope>
    <source>
        <strain evidence="2">CBS 121739</strain>
    </source>
</reference>
<dbReference type="InterPro" id="IPR019261">
    <property type="entry name" value="PARG_cat_microbial"/>
</dbReference>
<dbReference type="Gene3D" id="3.40.220.10">
    <property type="entry name" value="Leucine Aminopeptidase, subunit E, domain 1"/>
    <property type="match status" value="1"/>
</dbReference>
<name>A0A6A6WDN9_9PEZI</name>
<evidence type="ECO:0000313" key="3">
    <source>
        <dbReference type="Proteomes" id="UP000799437"/>
    </source>
</evidence>
<dbReference type="Proteomes" id="UP000799437">
    <property type="component" value="Unassembled WGS sequence"/>
</dbReference>
<proteinExistence type="predicted"/>
<dbReference type="InterPro" id="IPR043472">
    <property type="entry name" value="Macro_dom-like"/>
</dbReference>
<dbReference type="OrthoDB" id="2440523at2759"/>
<dbReference type="GeneID" id="54481097"/>
<feature type="domain" description="Microbial-type PARG catalytic" evidence="1">
    <location>
        <begin position="72"/>
        <end position="155"/>
    </location>
</feature>
<dbReference type="PANTHER" id="PTHR35596">
    <property type="entry name" value="DUF2263 DOMAIN-CONTAINING PROTEIN"/>
    <property type="match status" value="1"/>
</dbReference>
<dbReference type="Pfam" id="PF10021">
    <property type="entry name" value="PARG_cat_microb"/>
    <property type="match status" value="1"/>
</dbReference>
<gene>
    <name evidence="2" type="ORF">EJ05DRAFT_239834</name>
</gene>
<dbReference type="InterPro" id="IPR012664">
    <property type="entry name" value="CHP02452"/>
</dbReference>
<evidence type="ECO:0000313" key="2">
    <source>
        <dbReference type="EMBL" id="KAF2760685.1"/>
    </source>
</evidence>